<dbReference type="InterPro" id="IPR036907">
    <property type="entry name" value="5'-Nucleotdase_C_sf"/>
</dbReference>
<dbReference type="GO" id="GO:0008253">
    <property type="term" value="F:5'-nucleotidase activity"/>
    <property type="evidence" value="ECO:0007669"/>
    <property type="project" value="UniProtKB-EC"/>
</dbReference>
<evidence type="ECO:0000256" key="1">
    <source>
        <dbReference type="RuleBase" id="RU362119"/>
    </source>
</evidence>
<dbReference type="InterPro" id="IPR006179">
    <property type="entry name" value="5_nucleotidase/apyrase"/>
</dbReference>
<sequence>MLARRACGVGRVLPFPSSRHASGYNDRVEHAGSRETRSFLSRRRRHLAGALALLAPLVLLTCGRATTPPEAGPARAVEDRDRAPATVTLLYTTDEHGWLLPSHEQGEVRGGAAELLAQWITREGHCPGSPGARTPEVQACKDPGTLALSGGDNATGPAISSYFQGVPMAEAMGRMGYAASAFGNHEFDFGSAGFLRNRSVSGMSYLAANLKVRGQGLAALELPAFAIYERRGIRIGVIGLATEDTLRTAMASRFDGIELESEEAALERVVPEAWRAEPDALVLIAHECPTKLEPILARHPEWRFSFVGGGHCHKKSETRVGDAPLVNPGWRLRSYARVQLEVDPRRPLGKRVLSNKAEIVEVSHPEGEAPADEGVARVGATWQAQLEQALGEPIGYTGGMERDSRALSHWIGTSWREVLGVDVAILNKGGIRQAVPRGEITKATVYSVLPFDNKLLVCSLKGREIVQHLGHREAVGVGITPGRNGRFTLDGGRPLDEDATYTVATVDFLYFGGDGFTFQGQDPSPRWTGVDWREPVISYTRTLVTTPTAPLEHKIH</sequence>
<dbReference type="SUPFAM" id="SSF55816">
    <property type="entry name" value="5'-nucleotidase (syn. UDP-sugar hydrolase), C-terminal domain"/>
    <property type="match status" value="1"/>
</dbReference>
<keyword evidence="1 3" id="KW-0378">Hydrolase</keyword>
<keyword evidence="4" id="KW-1185">Reference proteome</keyword>
<organism evidence="3 4">
    <name type="scientific">Chondromyces crocatus</name>
    <dbReference type="NCBI Taxonomy" id="52"/>
    <lineage>
        <taxon>Bacteria</taxon>
        <taxon>Pseudomonadati</taxon>
        <taxon>Myxococcota</taxon>
        <taxon>Polyangia</taxon>
        <taxon>Polyangiales</taxon>
        <taxon>Polyangiaceae</taxon>
        <taxon>Chondromyces</taxon>
    </lineage>
</organism>
<feature type="domain" description="5'-Nucleotidase C-terminal" evidence="2">
    <location>
        <begin position="407"/>
        <end position="518"/>
    </location>
</feature>
<dbReference type="STRING" id="52.CMC5_004860"/>
<dbReference type="EC" id="3.1.3.5" evidence="3"/>
<keyword evidence="1" id="KW-0547">Nucleotide-binding</keyword>
<protein>
    <submittedName>
        <fullName evidence="3">5'-nucleotidase</fullName>
        <ecNumber evidence="3">3.1.3.5</ecNumber>
    </submittedName>
</protein>
<dbReference type="GO" id="GO:0000166">
    <property type="term" value="F:nucleotide binding"/>
    <property type="evidence" value="ECO:0007669"/>
    <property type="project" value="UniProtKB-KW"/>
</dbReference>
<dbReference type="PANTHER" id="PTHR11575">
    <property type="entry name" value="5'-NUCLEOTIDASE-RELATED"/>
    <property type="match status" value="1"/>
</dbReference>
<dbReference type="Gene3D" id="3.60.21.10">
    <property type="match status" value="1"/>
</dbReference>
<dbReference type="PRINTS" id="PR01607">
    <property type="entry name" value="APYRASEFAMLY"/>
</dbReference>
<reference evidence="3 4" key="1">
    <citation type="submission" date="2015-07" db="EMBL/GenBank/DDBJ databases">
        <title>Genome analysis of myxobacterium Chondromyces crocatus Cm c5 reveals a high potential for natural compound synthesis and the genetic basis for the loss of fruiting body formation.</title>
        <authorList>
            <person name="Zaburannyi N."/>
            <person name="Bunk B."/>
            <person name="Maier J."/>
            <person name="Overmann J."/>
            <person name="Mueller R."/>
        </authorList>
    </citation>
    <scope>NUCLEOTIDE SEQUENCE [LARGE SCALE GENOMIC DNA]</scope>
    <source>
        <strain evidence="3 4">Cm c5</strain>
    </source>
</reference>
<name>A0A0K1E719_CHOCO</name>
<evidence type="ECO:0000313" key="3">
    <source>
        <dbReference type="EMBL" id="AKT36373.1"/>
    </source>
</evidence>
<comment type="similarity">
    <text evidence="1">Belongs to the 5'-nucleotidase family.</text>
</comment>
<gene>
    <name evidence="3" type="primary">ushA</name>
    <name evidence="3" type="ORF">CMC5_004860</name>
</gene>
<evidence type="ECO:0000259" key="2">
    <source>
        <dbReference type="Pfam" id="PF02872"/>
    </source>
</evidence>
<dbReference type="PANTHER" id="PTHR11575:SF24">
    <property type="entry name" value="5'-NUCLEOTIDASE"/>
    <property type="match status" value="1"/>
</dbReference>
<dbReference type="AlphaFoldDB" id="A0A0K1E719"/>
<proteinExistence type="inferred from homology"/>
<dbReference type="Pfam" id="PF02872">
    <property type="entry name" value="5_nucleotid_C"/>
    <property type="match status" value="1"/>
</dbReference>
<dbReference type="InterPro" id="IPR029052">
    <property type="entry name" value="Metallo-depent_PP-like"/>
</dbReference>
<dbReference type="PATRIC" id="fig|52.7.peg.518"/>
<dbReference type="KEGG" id="ccro:CMC5_004860"/>
<dbReference type="SUPFAM" id="SSF56300">
    <property type="entry name" value="Metallo-dependent phosphatases"/>
    <property type="match status" value="1"/>
</dbReference>
<dbReference type="GO" id="GO:0009166">
    <property type="term" value="P:nucleotide catabolic process"/>
    <property type="evidence" value="ECO:0007669"/>
    <property type="project" value="InterPro"/>
</dbReference>
<evidence type="ECO:0000313" key="4">
    <source>
        <dbReference type="Proteomes" id="UP000067626"/>
    </source>
</evidence>
<dbReference type="Gene3D" id="3.90.780.10">
    <property type="entry name" value="5'-Nucleotidase, C-terminal domain"/>
    <property type="match status" value="2"/>
</dbReference>
<dbReference type="GO" id="GO:0030288">
    <property type="term" value="C:outer membrane-bounded periplasmic space"/>
    <property type="evidence" value="ECO:0007669"/>
    <property type="project" value="TreeGrafter"/>
</dbReference>
<dbReference type="EMBL" id="CP012159">
    <property type="protein sequence ID" value="AKT36373.1"/>
    <property type="molecule type" value="Genomic_DNA"/>
</dbReference>
<accession>A0A0K1E719</accession>
<dbReference type="InterPro" id="IPR008334">
    <property type="entry name" value="5'-Nucleotdase_C"/>
</dbReference>
<dbReference type="Proteomes" id="UP000067626">
    <property type="component" value="Chromosome"/>
</dbReference>